<dbReference type="KEGG" id="hmg:101236616"/>
<dbReference type="SUPFAM" id="SSF46565">
    <property type="entry name" value="Chaperone J-domain"/>
    <property type="match status" value="1"/>
</dbReference>
<dbReference type="EMBL" id="HAAD01003084">
    <property type="protein sequence ID" value="CDG69316.1"/>
    <property type="molecule type" value="mRNA"/>
</dbReference>
<feature type="compositionally biased region" description="Basic residues" evidence="2">
    <location>
        <begin position="504"/>
        <end position="513"/>
    </location>
</feature>
<feature type="transmembrane region" description="Helical" evidence="3">
    <location>
        <begin position="182"/>
        <end position="205"/>
    </location>
</feature>
<feature type="coiled-coil region" evidence="1">
    <location>
        <begin position="356"/>
        <end position="383"/>
    </location>
</feature>
<evidence type="ECO:0000256" key="2">
    <source>
        <dbReference type="SAM" id="MobiDB-lite"/>
    </source>
</evidence>
<keyword evidence="3" id="KW-0472">Membrane</keyword>
<evidence type="ECO:0000259" key="4">
    <source>
        <dbReference type="PROSITE" id="PS50076"/>
    </source>
</evidence>
<dbReference type="Pfam" id="PF00226">
    <property type="entry name" value="DnaJ"/>
    <property type="match status" value="1"/>
</dbReference>
<feature type="region of interest" description="Disordered" evidence="2">
    <location>
        <begin position="90"/>
        <end position="132"/>
    </location>
</feature>
<dbReference type="Gene3D" id="1.10.287.110">
    <property type="entry name" value="DnaJ domain"/>
    <property type="match status" value="1"/>
</dbReference>
<proteinExistence type="evidence at transcript level"/>
<feature type="region of interest" description="Disordered" evidence="2">
    <location>
        <begin position="36"/>
        <end position="56"/>
    </location>
</feature>
<feature type="compositionally biased region" description="Basic and acidic residues" evidence="2">
    <location>
        <begin position="112"/>
        <end position="121"/>
    </location>
</feature>
<feature type="domain" description="J" evidence="4">
    <location>
        <begin position="300"/>
        <end position="374"/>
    </location>
</feature>
<dbReference type="InterPro" id="IPR001623">
    <property type="entry name" value="DnaJ_domain"/>
</dbReference>
<evidence type="ECO:0000313" key="5">
    <source>
        <dbReference type="EMBL" id="CDG69316.1"/>
    </source>
</evidence>
<sequence>MNTQWKNLDKLHLNKEQLLILQQALNKILDTNLLNEPKSKNIDSSTTSDKEHSMKHDYACSRQNTYCNEVNVDVEATKKQYQYKENISSKLSSDSNFEPSNSKKNSSAQNSLKKENTNVEKHIKKRNAKKQGNTGGKLIRFMEKLKIKDLNAKEYKILSEFSHYFNLAILFSKQTFIVLKNVVFFFGCLILMLAILALKVLWFLVINLLRFMIIIFILALAWSSIKINHLWCVINNKFDIWNRMKKFFSASLNLTELLVGINLRKFVKTKVADNEDLFTGVLPSTSKEAIQYLLKQKENRPFKTLCVSTTASGEMIRSNYRAIARLVHPDKCDDPSAAEAFKILDAAFKKIYDEDSRLKQSEKEEMERQHEELNRQFENSELKSFIDKLMNTIPCTSCGGKHRKTLQENRKHTQGRYCGECKDHHLANDGDVWAESNSFGVSWICYACFNNQIYELTEWAKCNRLHQSLQVNTHQVYCRLGSVNLKQQNRKKFRETESSDSFKAKHKKGRKNR</sequence>
<feature type="compositionally biased region" description="Low complexity" evidence="2">
    <location>
        <begin position="100"/>
        <end position="111"/>
    </location>
</feature>
<organism evidence="5">
    <name type="scientific">Hydra vulgaris</name>
    <name type="common">Hydra</name>
    <name type="synonym">Hydra attenuata</name>
    <dbReference type="NCBI Taxonomy" id="6087"/>
    <lineage>
        <taxon>Eukaryota</taxon>
        <taxon>Metazoa</taxon>
        <taxon>Cnidaria</taxon>
        <taxon>Hydrozoa</taxon>
        <taxon>Hydroidolina</taxon>
        <taxon>Anthoathecata</taxon>
        <taxon>Aplanulata</taxon>
        <taxon>Hydridae</taxon>
        <taxon>Hydra</taxon>
    </lineage>
</organism>
<feature type="region of interest" description="Disordered" evidence="2">
    <location>
        <begin position="489"/>
        <end position="513"/>
    </location>
</feature>
<dbReference type="InterPro" id="IPR052317">
    <property type="entry name" value="Viral_replicn-host_int_reg"/>
</dbReference>
<keyword evidence="3" id="KW-0812">Transmembrane</keyword>
<dbReference type="GeneID" id="101236616"/>
<dbReference type="InterPro" id="IPR032843">
    <property type="entry name" value="Jiv"/>
</dbReference>
<protein>
    <submittedName>
        <fullName evidence="5">DnaJ homolog subfamily C member 14</fullName>
    </submittedName>
</protein>
<name>T2MB61_HYDVU</name>
<dbReference type="PANTHER" id="PTHR44665:SF1">
    <property type="entry name" value="DNAJ HOMOLOG SUBFAMILY C MEMBER 14"/>
    <property type="match status" value="1"/>
</dbReference>
<evidence type="ECO:0000256" key="1">
    <source>
        <dbReference type="SAM" id="Coils"/>
    </source>
</evidence>
<accession>T2MB61</accession>
<feature type="compositionally biased region" description="Basic and acidic residues" evidence="2">
    <location>
        <begin position="494"/>
        <end position="503"/>
    </location>
</feature>
<dbReference type="AlphaFoldDB" id="T2MB61"/>
<dbReference type="PROSITE" id="PS50076">
    <property type="entry name" value="DNAJ_2"/>
    <property type="match status" value="1"/>
</dbReference>
<dbReference type="InterPro" id="IPR036869">
    <property type="entry name" value="J_dom_sf"/>
</dbReference>
<feature type="transmembrane region" description="Helical" evidence="3">
    <location>
        <begin position="211"/>
        <end position="234"/>
    </location>
</feature>
<dbReference type="PANTHER" id="PTHR44665">
    <property type="entry name" value="DNAJ HOMOLOG SUBFAMILY C MEMBER 14"/>
    <property type="match status" value="1"/>
</dbReference>
<evidence type="ECO:0000256" key="3">
    <source>
        <dbReference type="SAM" id="Phobius"/>
    </source>
</evidence>
<gene>
    <name evidence="5" type="primary">DNAJC14</name>
</gene>
<feature type="compositionally biased region" description="Polar residues" evidence="2">
    <location>
        <begin position="90"/>
        <end position="99"/>
    </location>
</feature>
<dbReference type="SMART" id="SM00271">
    <property type="entry name" value="DnaJ"/>
    <property type="match status" value="1"/>
</dbReference>
<keyword evidence="1" id="KW-0175">Coiled coil</keyword>
<dbReference type="OrthoDB" id="1507364at2759"/>
<reference evidence="5" key="1">
    <citation type="journal article" date="2013" name="Genome Biol. Evol.">
        <title>Punctuated emergences of genetic and phenotypic innovations in eumetazoan, bilaterian, euteleostome, and hominidae ancestors.</title>
        <authorList>
            <person name="Wenger Y."/>
            <person name="Galliot B."/>
        </authorList>
    </citation>
    <scope>NUCLEOTIDE SEQUENCE</scope>
    <source>
        <tissue evidence="5">Whole animals</tissue>
    </source>
</reference>
<dbReference type="Pfam" id="PF14901">
    <property type="entry name" value="Jiv90"/>
    <property type="match status" value="1"/>
</dbReference>
<dbReference type="CDD" id="cd06257">
    <property type="entry name" value="DnaJ"/>
    <property type="match status" value="1"/>
</dbReference>
<keyword evidence="3" id="KW-1133">Transmembrane helix</keyword>